<feature type="domain" description="Antitoxin Xre-like helix-turn-helix" evidence="2">
    <location>
        <begin position="35"/>
        <end position="95"/>
    </location>
</feature>
<dbReference type="InterPro" id="IPR011979">
    <property type="entry name" value="Antitox_Xre"/>
</dbReference>
<keyword evidence="4" id="KW-1185">Reference proteome</keyword>
<dbReference type="Pfam" id="PF09722">
    <property type="entry name" value="Xre_MbcA_ParS_C"/>
    <property type="match status" value="1"/>
</dbReference>
<gene>
    <name evidence="3" type="ORF">PDESU_03034</name>
</gene>
<dbReference type="Proteomes" id="UP000366872">
    <property type="component" value="Unassembled WGS sequence"/>
</dbReference>
<dbReference type="Pfam" id="PF20432">
    <property type="entry name" value="Xre-like-HTH"/>
    <property type="match status" value="1"/>
</dbReference>
<evidence type="ECO:0000259" key="1">
    <source>
        <dbReference type="Pfam" id="PF09722"/>
    </source>
</evidence>
<evidence type="ECO:0000313" key="4">
    <source>
        <dbReference type="Proteomes" id="UP000366872"/>
    </source>
</evidence>
<feature type="domain" description="Antitoxin Xre/MbcA/ParS-like toxin-binding" evidence="1">
    <location>
        <begin position="102"/>
        <end position="149"/>
    </location>
</feature>
<dbReference type="GO" id="GO:0003677">
    <property type="term" value="F:DNA binding"/>
    <property type="evidence" value="ECO:0007669"/>
    <property type="project" value="InterPro"/>
</dbReference>
<evidence type="ECO:0000259" key="2">
    <source>
        <dbReference type="Pfam" id="PF20432"/>
    </source>
</evidence>
<evidence type="ECO:0000313" key="3">
    <source>
        <dbReference type="EMBL" id="VGO14472.1"/>
    </source>
</evidence>
<proteinExistence type="predicted"/>
<dbReference type="AlphaFoldDB" id="A0A6C2U386"/>
<dbReference type="NCBIfam" id="TIGR02293">
    <property type="entry name" value="TAS_TIGR02293"/>
    <property type="match status" value="1"/>
</dbReference>
<protein>
    <submittedName>
        <fullName evidence="3">Uncharacterized protein</fullName>
    </submittedName>
</protein>
<name>A0A6C2U386_PONDE</name>
<dbReference type="RefSeq" id="WP_136079951.1">
    <property type="nucleotide sequence ID" value="NZ_CAAHFG010000001.1"/>
</dbReference>
<sequence length="152" mass="17415">MKKPIKYPTAEEAPTDLMVEEPIAIFGRVDSREEVITRIKKGLPTASFEKLREEFGVTAAELAKTLNINMRTLARRKQSGRLDVDESERVYRLARLYQIALNLFEDASLARRWFAAPKDIFGGQTPLNYADTEPGAQEVEKQLRRLEHGVFY</sequence>
<accession>A0A6C2U386</accession>
<dbReference type="InterPro" id="IPR046847">
    <property type="entry name" value="Xre-like_HTH"/>
</dbReference>
<organism evidence="3 4">
    <name type="scientific">Pontiella desulfatans</name>
    <dbReference type="NCBI Taxonomy" id="2750659"/>
    <lineage>
        <taxon>Bacteria</taxon>
        <taxon>Pseudomonadati</taxon>
        <taxon>Kiritimatiellota</taxon>
        <taxon>Kiritimatiellia</taxon>
        <taxon>Kiritimatiellales</taxon>
        <taxon>Pontiellaceae</taxon>
        <taxon>Pontiella</taxon>
    </lineage>
</organism>
<dbReference type="EMBL" id="CAAHFG010000001">
    <property type="protein sequence ID" value="VGO14472.1"/>
    <property type="molecule type" value="Genomic_DNA"/>
</dbReference>
<reference evidence="3 4" key="1">
    <citation type="submission" date="2019-04" db="EMBL/GenBank/DDBJ databases">
        <authorList>
            <person name="Van Vliet M D."/>
        </authorList>
    </citation>
    <scope>NUCLEOTIDE SEQUENCE [LARGE SCALE GENOMIC DNA]</scope>
    <source>
        <strain evidence="3 4">F1</strain>
    </source>
</reference>
<dbReference type="InterPro" id="IPR024467">
    <property type="entry name" value="Xre/MbcA/ParS-like_toxin-bd"/>
</dbReference>